<comment type="caution">
    <text evidence="1">The sequence shown here is derived from an EMBL/GenBank/DDBJ whole genome shotgun (WGS) entry which is preliminary data.</text>
</comment>
<gene>
    <name evidence="1" type="primary">fxlA</name>
    <name evidence="1" type="ORF">VSQ78_01860</name>
</gene>
<reference evidence="1 2" key="1">
    <citation type="submission" date="2024-01" db="EMBL/GenBank/DDBJ databases">
        <title>Genome mining of biosynthetic gene clusters to explore secondary metabolites of Streptomyces sp.</title>
        <authorList>
            <person name="Baig A."/>
            <person name="Ajitkumar Shintre N."/>
            <person name="Kumar H."/>
            <person name="Anbarasu A."/>
            <person name="Ramaiah S."/>
        </authorList>
    </citation>
    <scope>NUCLEOTIDE SEQUENCE [LARGE SCALE GENOMIC DNA]</scope>
    <source>
        <strain evidence="1 2">A01</strain>
    </source>
</reference>
<protein>
    <submittedName>
        <fullName evidence="1">FxLD family lanthipeptide</fullName>
    </submittedName>
</protein>
<keyword evidence="2" id="KW-1185">Reference proteome</keyword>
<accession>A0ABV5DPA4</accession>
<sequence length="68" mass="7135">MSALTATPTPAGLIPTGRDRALSLDGDLFDLDLRVQVPVTDESLWSMTNDGCGQTCETACTQSCTDNG</sequence>
<dbReference type="RefSeq" id="WP_376736640.1">
    <property type="nucleotide sequence ID" value="NZ_JAYMRS010000001.1"/>
</dbReference>
<dbReference type="Proteomes" id="UP001585053">
    <property type="component" value="Unassembled WGS sequence"/>
</dbReference>
<organism evidence="1 2">
    <name type="scientific">Nocardiopsis alba</name>
    <dbReference type="NCBI Taxonomy" id="53437"/>
    <lineage>
        <taxon>Bacteria</taxon>
        <taxon>Bacillati</taxon>
        <taxon>Actinomycetota</taxon>
        <taxon>Actinomycetes</taxon>
        <taxon>Streptosporangiales</taxon>
        <taxon>Nocardiopsidaceae</taxon>
        <taxon>Nocardiopsis</taxon>
    </lineage>
</organism>
<name>A0ABV5DPA4_9ACTN</name>
<evidence type="ECO:0000313" key="1">
    <source>
        <dbReference type="EMBL" id="MFB8766430.1"/>
    </source>
</evidence>
<evidence type="ECO:0000313" key="2">
    <source>
        <dbReference type="Proteomes" id="UP001585053"/>
    </source>
</evidence>
<dbReference type="EMBL" id="JAYMRS010000001">
    <property type="protein sequence ID" value="MFB8766430.1"/>
    <property type="molecule type" value="Genomic_DNA"/>
</dbReference>
<dbReference type="NCBIfam" id="TIGR04363">
    <property type="entry name" value="LD_lanti_pre"/>
    <property type="match status" value="1"/>
</dbReference>
<dbReference type="InterPro" id="IPR027575">
    <property type="entry name" value="LD_lanti_pre"/>
</dbReference>
<proteinExistence type="predicted"/>